<name>A0A919DBZ2_9ACTN</name>
<dbReference type="AlphaFoldDB" id="A0A919DBZ2"/>
<dbReference type="GO" id="GO:0051536">
    <property type="term" value="F:iron-sulfur cluster binding"/>
    <property type="evidence" value="ECO:0007669"/>
    <property type="project" value="UniProtKB-KW"/>
</dbReference>
<dbReference type="InterPro" id="IPR058240">
    <property type="entry name" value="rSAM_sf"/>
</dbReference>
<dbReference type="Proteomes" id="UP000603227">
    <property type="component" value="Unassembled WGS sequence"/>
</dbReference>
<protein>
    <recommendedName>
        <fullName evidence="8">Radical SAM protein</fullName>
    </recommendedName>
</protein>
<keyword evidence="2" id="KW-0949">S-adenosyl-L-methionine</keyword>
<organism evidence="6 7">
    <name type="scientific">Streptomyces capitiformicae</name>
    <dbReference type="NCBI Taxonomy" id="2014920"/>
    <lineage>
        <taxon>Bacteria</taxon>
        <taxon>Bacillati</taxon>
        <taxon>Actinomycetota</taxon>
        <taxon>Actinomycetes</taxon>
        <taxon>Kitasatosporales</taxon>
        <taxon>Streptomycetaceae</taxon>
        <taxon>Streptomyces</taxon>
    </lineage>
</organism>
<dbReference type="InterPro" id="IPR051198">
    <property type="entry name" value="BchE-like"/>
</dbReference>
<sequence length="427" mass="45748">MSPLRLCLVVPAGPVDRFVVRVPLDVLAAAAGLRADGHEVTVWDQRLPDTPPVTEDPDLLVVFTAGVGRARRYPLDLAPVRAATDRARRRFPGARTMAVGPHGTHLPGATLLDLAVDHVAVGEAGSATVHGVRDLGAGTAAPVLYGDLPRPAAPVTVVGNHPRPYPDLDQDRWPMPAYDLVPLERYTAEVVVDGVPRPGPAGTMLATHDGTFDHPPFGAGPRTRSVDRVVAEVAAQRAAGLPSQSFLDSVFGIDTSYYGVICERLRGQGIDWVARTSTETVLKTEVTRWAEAGCRGMWLRAEPPSGVDAGQPFRDAVLKLRDAGITPFASVLIGLPRDAARVPDRLVDWAAELPARFGLDLVSPRPGTPLYDRLAPGLNGGTAPATWQEVRDVTRRYRADYPADLDDLERRLTALPNHLADATALTG</sequence>
<keyword evidence="7" id="KW-1185">Reference proteome</keyword>
<comment type="cofactor">
    <cofactor evidence="1">
        <name>[4Fe-4S] cluster</name>
        <dbReference type="ChEBI" id="CHEBI:49883"/>
    </cofactor>
</comment>
<dbReference type="SUPFAM" id="SSF102114">
    <property type="entry name" value="Radical SAM enzymes"/>
    <property type="match status" value="1"/>
</dbReference>
<evidence type="ECO:0000256" key="1">
    <source>
        <dbReference type="ARBA" id="ARBA00001966"/>
    </source>
</evidence>
<keyword evidence="5" id="KW-0411">Iron-sulfur</keyword>
<gene>
    <name evidence="6" type="ORF">GCM10017771_50050</name>
</gene>
<reference evidence="6" key="2">
    <citation type="submission" date="2020-09" db="EMBL/GenBank/DDBJ databases">
        <authorList>
            <person name="Sun Q."/>
            <person name="Zhou Y."/>
        </authorList>
    </citation>
    <scope>NUCLEOTIDE SEQUENCE</scope>
    <source>
        <strain evidence="6">CGMCC 4.7403</strain>
    </source>
</reference>
<evidence type="ECO:0008006" key="8">
    <source>
        <dbReference type="Google" id="ProtNLM"/>
    </source>
</evidence>
<evidence type="ECO:0000313" key="6">
    <source>
        <dbReference type="EMBL" id="GHE33063.1"/>
    </source>
</evidence>
<dbReference type="PANTHER" id="PTHR43409">
    <property type="entry name" value="ANAEROBIC MAGNESIUM-PROTOPORPHYRIN IX MONOMETHYL ESTER CYCLASE-RELATED"/>
    <property type="match status" value="1"/>
</dbReference>
<reference evidence="6" key="1">
    <citation type="journal article" date="2014" name="Int. J. Syst. Evol. Microbiol.">
        <title>Complete genome sequence of Corynebacterium casei LMG S-19264T (=DSM 44701T), isolated from a smear-ripened cheese.</title>
        <authorList>
            <consortium name="US DOE Joint Genome Institute (JGI-PGF)"/>
            <person name="Walter F."/>
            <person name="Albersmeier A."/>
            <person name="Kalinowski J."/>
            <person name="Ruckert C."/>
        </authorList>
    </citation>
    <scope>NUCLEOTIDE SEQUENCE</scope>
    <source>
        <strain evidence="6">CGMCC 4.7403</strain>
    </source>
</reference>
<evidence type="ECO:0000256" key="4">
    <source>
        <dbReference type="ARBA" id="ARBA00023004"/>
    </source>
</evidence>
<evidence type="ECO:0000313" key="7">
    <source>
        <dbReference type="Proteomes" id="UP000603227"/>
    </source>
</evidence>
<dbReference type="GO" id="GO:0005829">
    <property type="term" value="C:cytosol"/>
    <property type="evidence" value="ECO:0007669"/>
    <property type="project" value="TreeGrafter"/>
</dbReference>
<proteinExistence type="predicted"/>
<keyword evidence="4" id="KW-0408">Iron</keyword>
<evidence type="ECO:0000256" key="5">
    <source>
        <dbReference type="ARBA" id="ARBA00023014"/>
    </source>
</evidence>
<keyword evidence="3" id="KW-0479">Metal-binding</keyword>
<evidence type="ECO:0000256" key="3">
    <source>
        <dbReference type="ARBA" id="ARBA00022723"/>
    </source>
</evidence>
<dbReference type="GO" id="GO:0046872">
    <property type="term" value="F:metal ion binding"/>
    <property type="evidence" value="ECO:0007669"/>
    <property type="project" value="UniProtKB-KW"/>
</dbReference>
<dbReference type="RefSeq" id="WP_229914013.1">
    <property type="nucleotide sequence ID" value="NZ_BNAT01000018.1"/>
</dbReference>
<accession>A0A919DBZ2</accession>
<comment type="caution">
    <text evidence="6">The sequence shown here is derived from an EMBL/GenBank/DDBJ whole genome shotgun (WGS) entry which is preliminary data.</text>
</comment>
<dbReference type="EMBL" id="BNAT01000018">
    <property type="protein sequence ID" value="GHE33063.1"/>
    <property type="molecule type" value="Genomic_DNA"/>
</dbReference>
<evidence type="ECO:0000256" key="2">
    <source>
        <dbReference type="ARBA" id="ARBA00022691"/>
    </source>
</evidence>
<dbReference type="PANTHER" id="PTHR43409:SF7">
    <property type="entry name" value="BLL1977 PROTEIN"/>
    <property type="match status" value="1"/>
</dbReference>